<protein>
    <recommendedName>
        <fullName evidence="5">DUF2975 domain-containing protein</fullName>
    </recommendedName>
</protein>
<keyword evidence="2" id="KW-0812">Transmembrane</keyword>
<evidence type="ECO:0000313" key="4">
    <source>
        <dbReference type="Proteomes" id="UP001596545"/>
    </source>
</evidence>
<evidence type="ECO:0008006" key="5">
    <source>
        <dbReference type="Google" id="ProtNLM"/>
    </source>
</evidence>
<feature type="transmembrane region" description="Helical" evidence="2">
    <location>
        <begin position="154"/>
        <end position="173"/>
    </location>
</feature>
<feature type="transmembrane region" description="Helical" evidence="2">
    <location>
        <begin position="38"/>
        <end position="67"/>
    </location>
</feature>
<dbReference type="AlphaFoldDB" id="A0ABD6AHK9"/>
<keyword evidence="4" id="KW-1185">Reference proteome</keyword>
<organism evidence="3 4">
    <name type="scientific">Halorubrum rutilum</name>
    <dbReference type="NCBI Taxonomy" id="1364933"/>
    <lineage>
        <taxon>Archaea</taxon>
        <taxon>Methanobacteriati</taxon>
        <taxon>Methanobacteriota</taxon>
        <taxon>Stenosarchaea group</taxon>
        <taxon>Halobacteria</taxon>
        <taxon>Halobacteriales</taxon>
        <taxon>Haloferacaceae</taxon>
        <taxon>Halorubrum</taxon>
    </lineage>
</organism>
<evidence type="ECO:0000256" key="1">
    <source>
        <dbReference type="SAM" id="MobiDB-lite"/>
    </source>
</evidence>
<gene>
    <name evidence="3" type="ORF">ACFQMF_00535</name>
</gene>
<dbReference type="EMBL" id="JBHTBL010000001">
    <property type="protein sequence ID" value="MFC7323058.1"/>
    <property type="molecule type" value="Genomic_DNA"/>
</dbReference>
<sequence>MTGDLSESGSPSEDGRSASSRSGSRSDRAYTWLSRNGLYVEAGISVVAIAIGAIALPLLAFGSLAAIGGETSILTGGAAIALVCVVLLIGVALLLLVHGYLEVSRRGVPFTGDGSARALAYDGMRTLETVAAGAFVGGLLAVTGFAFSTGEVPTALSVAVAAAAVVLPVTLLVHAVGRFVSFVLDAG</sequence>
<reference evidence="3 4" key="1">
    <citation type="journal article" date="2019" name="Int. J. Syst. Evol. Microbiol.">
        <title>The Global Catalogue of Microorganisms (GCM) 10K type strain sequencing project: providing services to taxonomists for standard genome sequencing and annotation.</title>
        <authorList>
            <consortium name="The Broad Institute Genomics Platform"/>
            <consortium name="The Broad Institute Genome Sequencing Center for Infectious Disease"/>
            <person name="Wu L."/>
            <person name="Ma J."/>
        </authorList>
    </citation>
    <scope>NUCLEOTIDE SEQUENCE [LARGE SCALE GENOMIC DNA]</scope>
    <source>
        <strain evidence="3 4">CGMCC 1.12554</strain>
    </source>
</reference>
<keyword evidence="2" id="KW-0472">Membrane</keyword>
<feature type="compositionally biased region" description="Low complexity" evidence="1">
    <location>
        <begin position="8"/>
        <end position="23"/>
    </location>
</feature>
<proteinExistence type="predicted"/>
<dbReference type="Proteomes" id="UP001596545">
    <property type="component" value="Unassembled WGS sequence"/>
</dbReference>
<dbReference type="RefSeq" id="WP_256407169.1">
    <property type="nucleotide sequence ID" value="NZ_JANHDN010000001.1"/>
</dbReference>
<name>A0ABD6AHK9_9EURY</name>
<accession>A0ABD6AHK9</accession>
<evidence type="ECO:0000313" key="3">
    <source>
        <dbReference type="EMBL" id="MFC7323058.1"/>
    </source>
</evidence>
<comment type="caution">
    <text evidence="3">The sequence shown here is derived from an EMBL/GenBank/DDBJ whole genome shotgun (WGS) entry which is preliminary data.</text>
</comment>
<keyword evidence="2" id="KW-1133">Transmembrane helix</keyword>
<evidence type="ECO:0000256" key="2">
    <source>
        <dbReference type="SAM" id="Phobius"/>
    </source>
</evidence>
<feature type="transmembrane region" description="Helical" evidence="2">
    <location>
        <begin position="127"/>
        <end position="148"/>
    </location>
</feature>
<feature type="transmembrane region" description="Helical" evidence="2">
    <location>
        <begin position="73"/>
        <end position="97"/>
    </location>
</feature>
<feature type="region of interest" description="Disordered" evidence="1">
    <location>
        <begin position="1"/>
        <end position="24"/>
    </location>
</feature>